<keyword evidence="8" id="KW-1185">Reference proteome</keyword>
<dbReference type="InterPro" id="IPR020846">
    <property type="entry name" value="MFS_dom"/>
</dbReference>
<feature type="transmembrane region" description="Helical" evidence="5">
    <location>
        <begin position="34"/>
        <end position="56"/>
    </location>
</feature>
<feature type="domain" description="Major facilitator superfamily (MFS) profile" evidence="6">
    <location>
        <begin position="38"/>
        <end position="480"/>
    </location>
</feature>
<dbReference type="GO" id="GO:0015149">
    <property type="term" value="F:hexose transmembrane transporter activity"/>
    <property type="evidence" value="ECO:0007669"/>
    <property type="project" value="TreeGrafter"/>
</dbReference>
<evidence type="ECO:0000256" key="5">
    <source>
        <dbReference type="SAM" id="Phobius"/>
    </source>
</evidence>
<organism evidence="9">
    <name type="scientific">Thelazia callipaeda</name>
    <name type="common">Oriental eyeworm</name>
    <name type="synonym">Parasitic nematode</name>
    <dbReference type="NCBI Taxonomy" id="103827"/>
    <lineage>
        <taxon>Eukaryota</taxon>
        <taxon>Metazoa</taxon>
        <taxon>Ecdysozoa</taxon>
        <taxon>Nematoda</taxon>
        <taxon>Chromadorea</taxon>
        <taxon>Rhabditida</taxon>
        <taxon>Spirurina</taxon>
        <taxon>Spiruromorpha</taxon>
        <taxon>Thelazioidea</taxon>
        <taxon>Thelaziidae</taxon>
        <taxon>Thelazia</taxon>
    </lineage>
</organism>
<dbReference type="WBParaSite" id="TCLT_0000827801-mRNA-1">
    <property type="protein sequence ID" value="TCLT_0000827801-mRNA-1"/>
    <property type="gene ID" value="TCLT_0000827801"/>
</dbReference>
<evidence type="ECO:0000313" key="7">
    <source>
        <dbReference type="EMBL" id="VDN05809.1"/>
    </source>
</evidence>
<evidence type="ECO:0000259" key="6">
    <source>
        <dbReference type="PROSITE" id="PS50850"/>
    </source>
</evidence>
<feature type="transmembrane region" description="Helical" evidence="5">
    <location>
        <begin position="211"/>
        <end position="231"/>
    </location>
</feature>
<evidence type="ECO:0000256" key="2">
    <source>
        <dbReference type="ARBA" id="ARBA00022692"/>
    </source>
</evidence>
<dbReference type="Pfam" id="PF00083">
    <property type="entry name" value="Sugar_tr"/>
    <property type="match status" value="1"/>
</dbReference>
<dbReference type="InterPro" id="IPR005828">
    <property type="entry name" value="MFS_sugar_transport-like"/>
</dbReference>
<reference evidence="9" key="1">
    <citation type="submission" date="2017-02" db="UniProtKB">
        <authorList>
            <consortium name="WormBaseParasite"/>
        </authorList>
    </citation>
    <scope>IDENTIFICATION</scope>
</reference>
<evidence type="ECO:0000313" key="8">
    <source>
        <dbReference type="Proteomes" id="UP000276776"/>
    </source>
</evidence>
<dbReference type="STRING" id="103827.A0A0N5D5J5"/>
<evidence type="ECO:0000256" key="4">
    <source>
        <dbReference type="ARBA" id="ARBA00023136"/>
    </source>
</evidence>
<dbReference type="Proteomes" id="UP000276776">
    <property type="component" value="Unassembled WGS sequence"/>
</dbReference>
<name>A0A0N5D5J5_THECL</name>
<dbReference type="GO" id="GO:0016020">
    <property type="term" value="C:membrane"/>
    <property type="evidence" value="ECO:0007669"/>
    <property type="project" value="UniProtKB-SubCell"/>
</dbReference>
<feature type="transmembrane region" description="Helical" evidence="5">
    <location>
        <begin position="86"/>
        <end position="110"/>
    </location>
</feature>
<dbReference type="AlphaFoldDB" id="A0A0N5D5J5"/>
<proteinExistence type="predicted"/>
<feature type="transmembrane region" description="Helical" evidence="5">
    <location>
        <begin position="357"/>
        <end position="380"/>
    </location>
</feature>
<dbReference type="Gene3D" id="1.20.1250.20">
    <property type="entry name" value="MFS general substrate transporter like domains"/>
    <property type="match status" value="1"/>
</dbReference>
<keyword evidence="4 5" id="KW-0472">Membrane</keyword>
<evidence type="ECO:0000313" key="9">
    <source>
        <dbReference type="WBParaSite" id="TCLT_0000827801-mRNA-1"/>
    </source>
</evidence>
<protein>
    <submittedName>
        <fullName evidence="9">MFS domain-containing protein</fullName>
    </submittedName>
</protein>
<dbReference type="EMBL" id="UYYF01004608">
    <property type="protein sequence ID" value="VDN05809.1"/>
    <property type="molecule type" value="Genomic_DNA"/>
</dbReference>
<feature type="transmembrane region" description="Helical" evidence="5">
    <location>
        <begin position="296"/>
        <end position="318"/>
    </location>
</feature>
<dbReference type="InterPro" id="IPR005829">
    <property type="entry name" value="Sugar_transporter_CS"/>
</dbReference>
<feature type="transmembrane region" description="Helical" evidence="5">
    <location>
        <begin position="330"/>
        <end position="350"/>
    </location>
</feature>
<feature type="transmembrane region" description="Helical" evidence="5">
    <location>
        <begin position="452"/>
        <end position="473"/>
    </location>
</feature>
<feature type="transmembrane region" description="Helical" evidence="5">
    <location>
        <begin position="427"/>
        <end position="446"/>
    </location>
</feature>
<keyword evidence="3 5" id="KW-1133">Transmembrane helix</keyword>
<sequence length="497" mass="55457">MGYKESAMDAANICDIDITGTIKKMDSRFPTGRLLITGIFVVLGGGFNFGFQVSVINPMGESLQRFLLQSLQSRYGINFSELSIRVFWSSVAAIIFIGAVIGASLITSIIKYFGSRFLFILIGTLMIISVFLSPLSKHTNIAELFILSRFFVGICIGMGTTVQGVFLTEISPVSCRGFMGTLIGLSTNIGAILASAIGLPQIFGTDNLWPYAYYVELIACIMHVLYSTFFLQENPKYFLRRENEQSANKETNFHGDEKDVDETLKEHAETDVEEKKFSWITFLTDRTSRKTLTISILLNCTVSFSGIMAMVFFGTSLLGTAGFTPNRAAIANFLAGFSGTIGILIQAVTIDKMGRRILLLGSLLSLITINAGMMTLVWIFEHNSNFWIGYCFLILFVLFLFFFSIGIGPLAWFIGAELAQPQDRARVQSLSTSAQYITCFLCPILYLPCQKLIGPFSFLIFICPLVFATYYVYFNMPETRNCTSEEIYRLLQLGKFR</sequence>
<feature type="transmembrane region" description="Helical" evidence="5">
    <location>
        <begin position="141"/>
        <end position="166"/>
    </location>
</feature>
<dbReference type="PROSITE" id="PS00217">
    <property type="entry name" value="SUGAR_TRANSPORT_2"/>
    <property type="match status" value="1"/>
</dbReference>
<evidence type="ECO:0000256" key="3">
    <source>
        <dbReference type="ARBA" id="ARBA00022989"/>
    </source>
</evidence>
<dbReference type="PANTHER" id="PTHR23503:SF106">
    <property type="entry name" value="MAJOR FACILITATOR SUPERFAMILY (MFS) PROFILE DOMAIN-CONTAINING PROTEIN"/>
    <property type="match status" value="1"/>
</dbReference>
<dbReference type="InterPro" id="IPR036259">
    <property type="entry name" value="MFS_trans_sf"/>
</dbReference>
<keyword evidence="2 5" id="KW-0812">Transmembrane</keyword>
<comment type="subcellular location">
    <subcellularLocation>
        <location evidence="1">Membrane</location>
        <topology evidence="1">Multi-pass membrane protein</topology>
    </subcellularLocation>
</comment>
<feature type="transmembrane region" description="Helical" evidence="5">
    <location>
        <begin position="386"/>
        <end position="415"/>
    </location>
</feature>
<dbReference type="InterPro" id="IPR045263">
    <property type="entry name" value="GLUT"/>
</dbReference>
<dbReference type="PANTHER" id="PTHR23503">
    <property type="entry name" value="SOLUTE CARRIER FAMILY 2"/>
    <property type="match status" value="1"/>
</dbReference>
<evidence type="ECO:0000256" key="1">
    <source>
        <dbReference type="ARBA" id="ARBA00004141"/>
    </source>
</evidence>
<gene>
    <name evidence="7" type="ORF">TCLT_LOCUS8267</name>
</gene>
<dbReference type="PRINTS" id="PR00171">
    <property type="entry name" value="SUGRTRNSPORT"/>
</dbReference>
<accession>A0A0N5D5J5</accession>
<dbReference type="InterPro" id="IPR003663">
    <property type="entry name" value="Sugar/inositol_transpt"/>
</dbReference>
<dbReference type="SUPFAM" id="SSF103473">
    <property type="entry name" value="MFS general substrate transporter"/>
    <property type="match status" value="1"/>
</dbReference>
<dbReference type="OMA" id="PVNDWFG"/>
<dbReference type="OrthoDB" id="4142200at2759"/>
<reference evidence="7 8" key="2">
    <citation type="submission" date="2018-11" db="EMBL/GenBank/DDBJ databases">
        <authorList>
            <consortium name="Pathogen Informatics"/>
        </authorList>
    </citation>
    <scope>NUCLEOTIDE SEQUENCE [LARGE SCALE GENOMIC DNA]</scope>
</reference>
<dbReference type="PROSITE" id="PS50850">
    <property type="entry name" value="MFS"/>
    <property type="match status" value="1"/>
</dbReference>
<feature type="transmembrane region" description="Helical" evidence="5">
    <location>
        <begin position="178"/>
        <end position="199"/>
    </location>
</feature>
<feature type="transmembrane region" description="Helical" evidence="5">
    <location>
        <begin position="117"/>
        <end position="135"/>
    </location>
</feature>